<accession>A0A1R3X8U3</accession>
<sequence>MTAAPDIAVVVIGRNEGARLIASLASLQGVVSRIVYVDSGSTDNSLQAARDAGAQVVELDLSVPFTAARARNAGFAALDPVPEFVQFIDGDCMVEPDWIDAGAEALMQHEEIGIVTGWRSEIHPDASVYNALADVEWHRPAGDIDACGGDMMVRASVFEKVSGFNPHVIAAEDDEFCIRVRKAHWRVHRLPVRMTLHDADMMRFGQWWQRAVRAGHGFAQVGALHPEHFLRARQRVWVYGAILPLLAVVAMSVSAWFLLPVLGLYVVSYLRTARSLMASGLAPRKAVHHSVFLSLSKFPNLIGLLTYHWRVMRHTDMAIIEYK</sequence>
<dbReference type="EMBL" id="FTPR01000002">
    <property type="protein sequence ID" value="SIT87273.1"/>
    <property type="molecule type" value="Genomic_DNA"/>
</dbReference>
<dbReference type="Gene3D" id="3.90.550.10">
    <property type="entry name" value="Spore Coat Polysaccharide Biosynthesis Protein SpsA, Chain A"/>
    <property type="match status" value="1"/>
</dbReference>
<proteinExistence type="predicted"/>
<evidence type="ECO:0000256" key="3">
    <source>
        <dbReference type="ARBA" id="ARBA00022676"/>
    </source>
</evidence>
<comment type="subcellular location">
    <subcellularLocation>
        <location evidence="1">Cell membrane</location>
    </subcellularLocation>
</comment>
<dbReference type="GO" id="GO:0016757">
    <property type="term" value="F:glycosyltransferase activity"/>
    <property type="evidence" value="ECO:0007669"/>
    <property type="project" value="UniProtKB-KW"/>
</dbReference>
<dbReference type="PANTHER" id="PTHR43646">
    <property type="entry name" value="GLYCOSYLTRANSFERASE"/>
    <property type="match status" value="1"/>
</dbReference>
<dbReference type="OrthoDB" id="8416156at2"/>
<dbReference type="GO" id="GO:0005886">
    <property type="term" value="C:plasma membrane"/>
    <property type="evidence" value="ECO:0007669"/>
    <property type="project" value="UniProtKB-SubCell"/>
</dbReference>
<keyword evidence="4 9" id="KW-0808">Transferase</keyword>
<evidence type="ECO:0000313" key="10">
    <source>
        <dbReference type="Proteomes" id="UP000186997"/>
    </source>
</evidence>
<dbReference type="RefSeq" id="WP_076659933.1">
    <property type="nucleotide sequence ID" value="NZ_FTPR01000002.1"/>
</dbReference>
<dbReference type="InterPro" id="IPR027791">
    <property type="entry name" value="Galactosyl_T_C"/>
</dbReference>
<gene>
    <name evidence="9" type="ORF">SAMN05421665_2327</name>
</gene>
<reference evidence="10" key="1">
    <citation type="submission" date="2017-01" db="EMBL/GenBank/DDBJ databases">
        <authorList>
            <person name="Varghese N."/>
            <person name="Submissions S."/>
        </authorList>
    </citation>
    <scope>NUCLEOTIDE SEQUENCE [LARGE SCALE GENOMIC DNA]</scope>
    <source>
        <strain evidence="10">DSM 29591</strain>
    </source>
</reference>
<keyword evidence="6" id="KW-0812">Transmembrane</keyword>
<protein>
    <submittedName>
        <fullName evidence="9">Glycosyltransferase, GT2 family</fullName>
    </submittedName>
</protein>
<dbReference type="SUPFAM" id="SSF53448">
    <property type="entry name" value="Nucleotide-diphospho-sugar transferases"/>
    <property type="match status" value="1"/>
</dbReference>
<dbReference type="STRING" id="287098.SAMN05421665_2327"/>
<keyword evidence="2" id="KW-1003">Cell membrane</keyword>
<evidence type="ECO:0000256" key="4">
    <source>
        <dbReference type="ARBA" id="ARBA00022679"/>
    </source>
</evidence>
<name>A0A1R3X8U3_9RHOB</name>
<evidence type="ECO:0000256" key="5">
    <source>
        <dbReference type="ARBA" id="ARBA00023136"/>
    </source>
</evidence>
<keyword evidence="3" id="KW-0328">Glycosyltransferase</keyword>
<feature type="transmembrane region" description="Helical" evidence="6">
    <location>
        <begin position="236"/>
        <end position="266"/>
    </location>
</feature>
<keyword evidence="6" id="KW-1133">Transmembrane helix</keyword>
<dbReference type="Pfam" id="PF02709">
    <property type="entry name" value="Glyco_transf_7C"/>
    <property type="match status" value="1"/>
</dbReference>
<organism evidence="9 10">
    <name type="scientific">Yoonia rosea</name>
    <dbReference type="NCBI Taxonomy" id="287098"/>
    <lineage>
        <taxon>Bacteria</taxon>
        <taxon>Pseudomonadati</taxon>
        <taxon>Pseudomonadota</taxon>
        <taxon>Alphaproteobacteria</taxon>
        <taxon>Rhodobacterales</taxon>
        <taxon>Paracoccaceae</taxon>
        <taxon>Yoonia</taxon>
    </lineage>
</organism>
<dbReference type="CDD" id="cd00761">
    <property type="entry name" value="Glyco_tranf_GTA_type"/>
    <property type="match status" value="1"/>
</dbReference>
<feature type="domain" description="Glycosyltransferase 2-like" evidence="7">
    <location>
        <begin position="9"/>
        <end position="121"/>
    </location>
</feature>
<feature type="transmembrane region" description="Helical" evidence="6">
    <location>
        <begin position="286"/>
        <end position="307"/>
    </location>
</feature>
<evidence type="ECO:0000313" key="9">
    <source>
        <dbReference type="EMBL" id="SIT87273.1"/>
    </source>
</evidence>
<keyword evidence="5 6" id="KW-0472">Membrane</keyword>
<evidence type="ECO:0000256" key="6">
    <source>
        <dbReference type="SAM" id="Phobius"/>
    </source>
</evidence>
<keyword evidence="10" id="KW-1185">Reference proteome</keyword>
<dbReference type="InterPro" id="IPR001173">
    <property type="entry name" value="Glyco_trans_2-like"/>
</dbReference>
<evidence type="ECO:0000259" key="8">
    <source>
        <dbReference type="Pfam" id="PF02709"/>
    </source>
</evidence>
<dbReference type="AlphaFoldDB" id="A0A1R3X8U3"/>
<evidence type="ECO:0000256" key="1">
    <source>
        <dbReference type="ARBA" id="ARBA00004236"/>
    </source>
</evidence>
<dbReference type="PANTHER" id="PTHR43646:SF2">
    <property type="entry name" value="GLYCOSYLTRANSFERASE 2-LIKE DOMAIN-CONTAINING PROTEIN"/>
    <property type="match status" value="1"/>
</dbReference>
<evidence type="ECO:0000259" key="7">
    <source>
        <dbReference type="Pfam" id="PF00535"/>
    </source>
</evidence>
<dbReference type="Pfam" id="PF00535">
    <property type="entry name" value="Glycos_transf_2"/>
    <property type="match status" value="1"/>
</dbReference>
<feature type="domain" description="Galactosyltransferase C-terminal" evidence="8">
    <location>
        <begin position="146"/>
        <end position="195"/>
    </location>
</feature>
<dbReference type="Proteomes" id="UP000186997">
    <property type="component" value="Unassembled WGS sequence"/>
</dbReference>
<dbReference type="InterPro" id="IPR029044">
    <property type="entry name" value="Nucleotide-diphossugar_trans"/>
</dbReference>
<evidence type="ECO:0000256" key="2">
    <source>
        <dbReference type="ARBA" id="ARBA00022475"/>
    </source>
</evidence>